<evidence type="ECO:0000313" key="2">
    <source>
        <dbReference type="Proteomes" id="UP000223061"/>
    </source>
</evidence>
<accession>A0A0U2BXI9</accession>
<dbReference type="Proteomes" id="UP000223061">
    <property type="component" value="Segment"/>
</dbReference>
<gene>
    <name evidence="1" type="ORF">Shpa_14</name>
</gene>
<protein>
    <submittedName>
        <fullName evidence="1">Uncharacterized protein</fullName>
    </submittedName>
</protein>
<keyword evidence="2" id="KW-1185">Reference proteome</keyword>
<name>A0A0U2BXI9_9CAUD</name>
<proteinExistence type="predicted"/>
<dbReference type="EMBL" id="KR072689">
    <property type="protein sequence ID" value="AKG94525.1"/>
    <property type="molecule type" value="Genomic_DNA"/>
</dbReference>
<reference evidence="1 2" key="1">
    <citation type="submission" date="2015-04" db="EMBL/GenBank/DDBJ databases">
        <title>Isolation and characterization of bacteriophages from East Africa Rift Valley soda lakes.</title>
        <authorList>
            <person name="van Zyl L.J."/>
            <person name="Nemavhulani S."/>
            <person name="Cowan D.A."/>
            <person name="Trindade M.I."/>
        </authorList>
    </citation>
    <scope>NUCLEOTIDE SEQUENCE [LARGE SCALE GENOMIC DNA]</scope>
</reference>
<sequence>MTAYVAAGLDPARFWELTPRLFALEMDGAAARLRRQREMVWWGAMMPHMKRPPTLERFVAPPLKVERQSKEIMQAMCDALAAAWGAEKVME</sequence>
<evidence type="ECO:0000313" key="1">
    <source>
        <dbReference type="EMBL" id="AKG94525.1"/>
    </source>
</evidence>
<organism evidence="1 2">
    <name type="scientific">Paracoccus phage Shpa</name>
    <dbReference type="NCBI Taxonomy" id="1647282"/>
    <lineage>
        <taxon>Viruses</taxon>
        <taxon>Duplodnaviria</taxon>
        <taxon>Heunggongvirae</taxon>
        <taxon>Uroviricota</taxon>
        <taxon>Caudoviricetes</taxon>
        <taxon>Vhulanivirus</taxon>
        <taxon>Vhulanivirus Shpa</taxon>
    </lineage>
</organism>